<dbReference type="CDD" id="cd00041">
    <property type="entry name" value="CUB"/>
    <property type="match status" value="1"/>
</dbReference>
<dbReference type="InterPro" id="IPR023415">
    <property type="entry name" value="LDLR_class-A_CS"/>
</dbReference>
<dbReference type="InterPro" id="IPR035914">
    <property type="entry name" value="Sperma_CUB_dom_sf"/>
</dbReference>
<feature type="compositionally biased region" description="Basic and acidic residues" evidence="4">
    <location>
        <begin position="377"/>
        <end position="419"/>
    </location>
</feature>
<feature type="region of interest" description="Disordered" evidence="4">
    <location>
        <begin position="342"/>
        <end position="453"/>
    </location>
</feature>
<dbReference type="InterPro" id="IPR036055">
    <property type="entry name" value="LDL_receptor-like_sf"/>
</dbReference>
<evidence type="ECO:0000256" key="4">
    <source>
        <dbReference type="SAM" id="MobiDB-lite"/>
    </source>
</evidence>
<dbReference type="PANTHER" id="PTHR24652">
    <property type="entry name" value="LOW-DENSITY LIPOPROTEIN RECEPTOR CLASS A DOMAIN-CONTAINING PROTEIN 2"/>
    <property type="match status" value="1"/>
</dbReference>
<feature type="region of interest" description="Disordered" evidence="4">
    <location>
        <begin position="249"/>
        <end position="325"/>
    </location>
</feature>
<sequence>MLPAKMVTLAISNEVCHIEVDITKHEGYLSQDDIPVDLRNLAEDTNKPLDCTWAFYLPADHRVTLRFEHLMTTLGSCDDSFLEIYEDTTAMADRRKKLCGSLPTFYKSDSNHAYIRLYAKRALLMPKFSAFFTVFIPGPCSPNLFECGDNTCIYKSLECNGNDNCNYRWDEQFCETSTVVVPTREPVVIQYHTVIIGIVGGAIITIILMAIVITCVQKTREEKRQHNVLHQGERQAMEIEMTNLLNRSPIHTRGNALPSQRGDPNGPVNHVSAARPIGNHGNHVPHTQPHLAAHTQAISGQQNGHNKPHAGSRQTDIDGADFADQNGGGATYKRYLDVHGQEYYNGDDTSPNPSPHSHIPTVVTIEKRPSPGQKLILNERRDRSPSPANRDRTPSPRPDVVQEEKFLYSEGPGSRDRYYRSGPRSNPDLRIRDEGSHPSGADPGLAVYPPRRRLSDETIRSEVSDVWKPMTSPEARILPLYQREPRSGSRQPARGDRDEYPDVPRHYAGAAPEPSISGYDYRRGEPEVQPSVSYYPAAAQAPGRSDTHPGPSHKRKSGGPGFEPGDRDAGYASSSLPKSHTTEPLGGSRAKVPPAPPQRRTPALTHQSSAPTPPGGEIISYESSPHRVILSRTPPPSHRVTPSRTPPPKARATSQGKSQAPCIFYTRPNPGRAERTGQPRQQHPV</sequence>
<organism evidence="7 8">
    <name type="scientific">Paralvinella palmiformis</name>
    <dbReference type="NCBI Taxonomy" id="53620"/>
    <lineage>
        <taxon>Eukaryota</taxon>
        <taxon>Metazoa</taxon>
        <taxon>Spiralia</taxon>
        <taxon>Lophotrochozoa</taxon>
        <taxon>Annelida</taxon>
        <taxon>Polychaeta</taxon>
        <taxon>Sedentaria</taxon>
        <taxon>Canalipalpata</taxon>
        <taxon>Terebellida</taxon>
        <taxon>Terebelliformia</taxon>
        <taxon>Alvinellidae</taxon>
        <taxon>Paralvinella</taxon>
    </lineage>
</organism>
<dbReference type="CDD" id="cd00112">
    <property type="entry name" value="LDLa"/>
    <property type="match status" value="1"/>
</dbReference>
<keyword evidence="5" id="KW-0812">Transmembrane</keyword>
<comment type="caution">
    <text evidence="7">The sequence shown here is derived from an EMBL/GenBank/DDBJ whole genome shotgun (WGS) entry which is preliminary data.</text>
</comment>
<keyword evidence="5" id="KW-0472">Membrane</keyword>
<gene>
    <name evidence="7" type="ORF">LSH36_362g03002</name>
</gene>
<dbReference type="SMART" id="SM00042">
    <property type="entry name" value="CUB"/>
    <property type="match status" value="1"/>
</dbReference>
<evidence type="ECO:0000256" key="2">
    <source>
        <dbReference type="PROSITE-ProRule" id="PRU00059"/>
    </source>
</evidence>
<feature type="disulfide bond" evidence="3">
    <location>
        <begin position="147"/>
        <end position="165"/>
    </location>
</feature>
<dbReference type="InterPro" id="IPR042333">
    <property type="entry name" value="LRAD2/Mig-13-like"/>
</dbReference>
<dbReference type="PROSITE" id="PS01209">
    <property type="entry name" value="LDLRA_1"/>
    <property type="match status" value="1"/>
</dbReference>
<dbReference type="Pfam" id="PF00431">
    <property type="entry name" value="CUB"/>
    <property type="match status" value="1"/>
</dbReference>
<evidence type="ECO:0000313" key="7">
    <source>
        <dbReference type="EMBL" id="KAK2151470.1"/>
    </source>
</evidence>
<dbReference type="Gene3D" id="2.60.120.290">
    <property type="entry name" value="Spermadhesin, CUB domain"/>
    <property type="match status" value="1"/>
</dbReference>
<dbReference type="EMBL" id="JAODUP010000362">
    <property type="protein sequence ID" value="KAK2151470.1"/>
    <property type="molecule type" value="Genomic_DNA"/>
</dbReference>
<dbReference type="Pfam" id="PF00057">
    <property type="entry name" value="Ldl_recept_a"/>
    <property type="match status" value="1"/>
</dbReference>
<name>A0AAD9JG14_9ANNE</name>
<keyword evidence="8" id="KW-1185">Reference proteome</keyword>
<reference evidence="7" key="1">
    <citation type="journal article" date="2023" name="Mol. Biol. Evol.">
        <title>Third-Generation Sequencing Reveals the Adaptive Role of the Epigenome in Three Deep-Sea Polychaetes.</title>
        <authorList>
            <person name="Perez M."/>
            <person name="Aroh O."/>
            <person name="Sun Y."/>
            <person name="Lan Y."/>
            <person name="Juniper S.K."/>
            <person name="Young C.R."/>
            <person name="Angers B."/>
            <person name="Qian P.Y."/>
        </authorList>
    </citation>
    <scope>NUCLEOTIDE SEQUENCE</scope>
    <source>
        <strain evidence="7">P08H-3</strain>
    </source>
</reference>
<dbReference type="AlphaFoldDB" id="A0AAD9JG14"/>
<evidence type="ECO:0000256" key="1">
    <source>
        <dbReference type="ARBA" id="ARBA00023157"/>
    </source>
</evidence>
<dbReference type="PROSITE" id="PS50068">
    <property type="entry name" value="LDLRA_2"/>
    <property type="match status" value="1"/>
</dbReference>
<dbReference type="SMART" id="SM00192">
    <property type="entry name" value="LDLa"/>
    <property type="match status" value="1"/>
</dbReference>
<dbReference type="PANTHER" id="PTHR24652:SF67">
    <property type="entry name" value="LOW-DENSITY LIPOPROTEIN RECEPTOR CLASS A DOMAIN-CONTAINING PROTEIN 2"/>
    <property type="match status" value="1"/>
</dbReference>
<keyword evidence="5" id="KW-1133">Transmembrane helix</keyword>
<keyword evidence="1 3" id="KW-1015">Disulfide bond</keyword>
<feature type="disulfide bond" evidence="3">
    <location>
        <begin position="159"/>
        <end position="174"/>
    </location>
</feature>
<evidence type="ECO:0000313" key="8">
    <source>
        <dbReference type="Proteomes" id="UP001208570"/>
    </source>
</evidence>
<accession>A0AAD9JG14</accession>
<feature type="domain" description="CUB" evidence="6">
    <location>
        <begin position="16"/>
        <end position="135"/>
    </location>
</feature>
<dbReference type="SUPFAM" id="SSF57424">
    <property type="entry name" value="LDL receptor-like module"/>
    <property type="match status" value="1"/>
</dbReference>
<proteinExistence type="predicted"/>
<feature type="disulfide bond" evidence="3">
    <location>
        <begin position="140"/>
        <end position="152"/>
    </location>
</feature>
<dbReference type="InterPro" id="IPR000859">
    <property type="entry name" value="CUB_dom"/>
</dbReference>
<feature type="transmembrane region" description="Helical" evidence="5">
    <location>
        <begin position="194"/>
        <end position="216"/>
    </location>
</feature>
<evidence type="ECO:0000256" key="5">
    <source>
        <dbReference type="SAM" id="Phobius"/>
    </source>
</evidence>
<evidence type="ECO:0000256" key="3">
    <source>
        <dbReference type="PROSITE-ProRule" id="PRU00124"/>
    </source>
</evidence>
<dbReference type="Proteomes" id="UP001208570">
    <property type="component" value="Unassembled WGS sequence"/>
</dbReference>
<dbReference type="InterPro" id="IPR002172">
    <property type="entry name" value="LDrepeatLR_classA_rpt"/>
</dbReference>
<feature type="compositionally biased region" description="Basic and acidic residues" evidence="4">
    <location>
        <begin position="483"/>
        <end position="505"/>
    </location>
</feature>
<evidence type="ECO:0000259" key="6">
    <source>
        <dbReference type="PROSITE" id="PS01180"/>
    </source>
</evidence>
<protein>
    <recommendedName>
        <fullName evidence="6">CUB domain-containing protein</fullName>
    </recommendedName>
</protein>
<dbReference type="Gene3D" id="4.10.400.10">
    <property type="entry name" value="Low-density Lipoprotein Receptor"/>
    <property type="match status" value="1"/>
</dbReference>
<dbReference type="PROSITE" id="PS01180">
    <property type="entry name" value="CUB"/>
    <property type="match status" value="1"/>
</dbReference>
<feature type="compositionally biased region" description="Basic and acidic residues" evidence="4">
    <location>
        <begin position="427"/>
        <end position="436"/>
    </location>
</feature>
<dbReference type="SUPFAM" id="SSF49854">
    <property type="entry name" value="Spermadhesin, CUB domain"/>
    <property type="match status" value="1"/>
</dbReference>
<feature type="region of interest" description="Disordered" evidence="4">
    <location>
        <begin position="477"/>
        <end position="685"/>
    </location>
</feature>
<comment type="caution">
    <text evidence="2">Lacks conserved residue(s) required for the propagation of feature annotation.</text>
</comment>
<feature type="compositionally biased region" description="Polar residues" evidence="4">
    <location>
        <begin position="296"/>
        <end position="305"/>
    </location>
</feature>